<dbReference type="Proteomes" id="UP000028582">
    <property type="component" value="Unassembled WGS sequence"/>
</dbReference>
<evidence type="ECO:0000313" key="1">
    <source>
        <dbReference type="EMBL" id="ETO74358.1"/>
    </source>
</evidence>
<evidence type="ECO:0000313" key="2">
    <source>
        <dbReference type="Proteomes" id="UP000028582"/>
    </source>
</evidence>
<proteinExistence type="predicted"/>
<name>A0A081A647_PHYNI</name>
<gene>
    <name evidence="1" type="ORF">F444_09886</name>
</gene>
<accession>A0A081A647</accession>
<organism evidence="1 2">
    <name type="scientific">Phytophthora nicotianae P1976</name>
    <dbReference type="NCBI Taxonomy" id="1317066"/>
    <lineage>
        <taxon>Eukaryota</taxon>
        <taxon>Sar</taxon>
        <taxon>Stramenopiles</taxon>
        <taxon>Oomycota</taxon>
        <taxon>Peronosporomycetes</taxon>
        <taxon>Peronosporales</taxon>
        <taxon>Peronosporaceae</taxon>
        <taxon>Phytophthora</taxon>
    </lineage>
</organism>
<dbReference type="EMBL" id="ANJA01001811">
    <property type="protein sequence ID" value="ETO74358.1"/>
    <property type="molecule type" value="Genomic_DNA"/>
</dbReference>
<protein>
    <submittedName>
        <fullName evidence="1">Uncharacterized protein</fullName>
    </submittedName>
</protein>
<sequence>MTSILEATSKRHANGSTTRPLSAAIAMLDESLSVMRSIVSILNVCGLGGEFRNEPVGTGIMNGSLGNR</sequence>
<reference evidence="1 2" key="1">
    <citation type="submission" date="2013-11" db="EMBL/GenBank/DDBJ databases">
        <title>The Genome Sequence of Phytophthora parasitica P1976.</title>
        <authorList>
            <consortium name="The Broad Institute Genomics Platform"/>
            <person name="Russ C."/>
            <person name="Tyler B."/>
            <person name="Panabieres F."/>
            <person name="Shan W."/>
            <person name="Tripathy S."/>
            <person name="Grunwald N."/>
            <person name="Machado M."/>
            <person name="Johnson C.S."/>
            <person name="Walker B."/>
            <person name="Young S."/>
            <person name="Zeng Q."/>
            <person name="Gargeya S."/>
            <person name="Fitzgerald M."/>
            <person name="Haas B."/>
            <person name="Abouelleil A."/>
            <person name="Allen A.W."/>
            <person name="Alvarado L."/>
            <person name="Arachchi H.M."/>
            <person name="Berlin A.M."/>
            <person name="Chapman S.B."/>
            <person name="Gainer-Dewar J."/>
            <person name="Goldberg J."/>
            <person name="Griggs A."/>
            <person name="Gujja S."/>
            <person name="Hansen M."/>
            <person name="Howarth C."/>
            <person name="Imamovic A."/>
            <person name="Ireland A."/>
            <person name="Larimer J."/>
            <person name="McCowan C."/>
            <person name="Murphy C."/>
            <person name="Pearson M."/>
            <person name="Poon T.W."/>
            <person name="Priest M."/>
            <person name="Roberts A."/>
            <person name="Saif S."/>
            <person name="Shea T."/>
            <person name="Sisk P."/>
            <person name="Sykes S."/>
            <person name="Wortman J."/>
            <person name="Nusbaum C."/>
            <person name="Birren B."/>
        </authorList>
    </citation>
    <scope>NUCLEOTIDE SEQUENCE [LARGE SCALE GENOMIC DNA]</scope>
    <source>
        <strain evidence="1 2">P1976</strain>
    </source>
</reference>
<dbReference type="AlphaFoldDB" id="A0A081A647"/>
<comment type="caution">
    <text evidence="1">The sequence shown here is derived from an EMBL/GenBank/DDBJ whole genome shotgun (WGS) entry which is preliminary data.</text>
</comment>